<dbReference type="InterPro" id="IPR036396">
    <property type="entry name" value="Cyt_P450_sf"/>
</dbReference>
<comment type="caution">
    <text evidence="4">The sequence shown here is derived from an EMBL/GenBank/DDBJ whole genome shotgun (WGS) entry which is preliminary data.</text>
</comment>
<keyword evidence="2" id="KW-0503">Monooxygenase</keyword>
<keyword evidence="2" id="KW-0349">Heme</keyword>
<keyword evidence="2" id="KW-0560">Oxidoreductase</keyword>
<gene>
    <name evidence="4" type="ORF">Pa4123_51670</name>
</gene>
<dbReference type="PROSITE" id="PS00086">
    <property type="entry name" value="CYTOCHROME_P450"/>
    <property type="match status" value="1"/>
</dbReference>
<dbReference type="EMBL" id="BSDI01000029">
    <property type="protein sequence ID" value="GLH99891.1"/>
    <property type="molecule type" value="Genomic_DNA"/>
</dbReference>
<name>A0ABQ5R203_9ACTN</name>
<comment type="similarity">
    <text evidence="1 2">Belongs to the cytochrome P450 family.</text>
</comment>
<dbReference type="InterPro" id="IPR017972">
    <property type="entry name" value="Cyt_P450_CS"/>
</dbReference>
<evidence type="ECO:0000313" key="5">
    <source>
        <dbReference type="Proteomes" id="UP001144280"/>
    </source>
</evidence>
<dbReference type="Gene3D" id="1.10.630.10">
    <property type="entry name" value="Cytochrome P450"/>
    <property type="match status" value="1"/>
</dbReference>
<evidence type="ECO:0000256" key="1">
    <source>
        <dbReference type="ARBA" id="ARBA00010617"/>
    </source>
</evidence>
<dbReference type="InterPro" id="IPR001128">
    <property type="entry name" value="Cyt_P450"/>
</dbReference>
<dbReference type="Pfam" id="PF00067">
    <property type="entry name" value="p450"/>
    <property type="match status" value="1"/>
</dbReference>
<evidence type="ECO:0000256" key="2">
    <source>
        <dbReference type="RuleBase" id="RU000461"/>
    </source>
</evidence>
<feature type="region of interest" description="Disordered" evidence="3">
    <location>
        <begin position="1"/>
        <end position="30"/>
    </location>
</feature>
<evidence type="ECO:0000313" key="4">
    <source>
        <dbReference type="EMBL" id="GLH99891.1"/>
    </source>
</evidence>
<sequence>MRLDHAGAPRVPSPARDCLGNTMPRPPLYPFARPAGRELPTELQQLAGRAPTRVELHDGTLAFLVTSDQGARDVLCNRAFSADATRPGYPVMSPGRAALTSRPTFLRQDAPEHDTLRRMVLPYFTARHIRALEPRLAATARKLTDAIAGAGSPADFVAGFAVPFPGRTIETLLGLRSDERIRSLTAALNTHAVDGPAKEQAATDLLAHLDDVVTEQSHNPRPGIIGDLVRNHLLTGKVTAQQIADTIRLLLTAGQETSAGMLALTLLDLAEDPRWRDQLTGPQPVAEAAIEELLRWHCVVHTGITRVAVENTAVQGVAIPAGTGVIISVLAANHDPTRYAKPDQMQPGRDNGASHLAFGRGIHQCLGQSLARAQLRIGLAAVADRFPGLHLIDKPLRFTPQNGIFSLETLPLAW</sequence>
<dbReference type="PANTHER" id="PTHR46696:SF6">
    <property type="entry name" value="P450, PUTATIVE (EUROFUNG)-RELATED"/>
    <property type="match status" value="1"/>
</dbReference>
<dbReference type="Proteomes" id="UP001144280">
    <property type="component" value="Unassembled WGS sequence"/>
</dbReference>
<dbReference type="PRINTS" id="PR00359">
    <property type="entry name" value="BP450"/>
</dbReference>
<organism evidence="4 5">
    <name type="scientific">Phytohabitans aurantiacus</name>
    <dbReference type="NCBI Taxonomy" id="3016789"/>
    <lineage>
        <taxon>Bacteria</taxon>
        <taxon>Bacillati</taxon>
        <taxon>Actinomycetota</taxon>
        <taxon>Actinomycetes</taxon>
        <taxon>Micromonosporales</taxon>
        <taxon>Micromonosporaceae</taxon>
    </lineage>
</organism>
<reference evidence="4" key="1">
    <citation type="submission" date="2022-12" db="EMBL/GenBank/DDBJ databases">
        <title>New Phytohabitans aurantiacus sp. RD004123 nov., an actinomycete isolated from soil.</title>
        <authorList>
            <person name="Triningsih D.W."/>
            <person name="Harunari E."/>
            <person name="Igarashi Y."/>
        </authorList>
    </citation>
    <scope>NUCLEOTIDE SEQUENCE</scope>
    <source>
        <strain evidence="4">RD004123</strain>
    </source>
</reference>
<proteinExistence type="inferred from homology"/>
<dbReference type="PRINTS" id="PR00385">
    <property type="entry name" value="P450"/>
</dbReference>
<keyword evidence="2" id="KW-0479">Metal-binding</keyword>
<dbReference type="SUPFAM" id="SSF48264">
    <property type="entry name" value="Cytochrome P450"/>
    <property type="match status" value="1"/>
</dbReference>
<keyword evidence="5" id="KW-1185">Reference proteome</keyword>
<protein>
    <submittedName>
        <fullName evidence="4">Cytochrome P450</fullName>
    </submittedName>
</protein>
<dbReference type="PANTHER" id="PTHR46696">
    <property type="entry name" value="P450, PUTATIVE (EUROFUNG)-RELATED"/>
    <property type="match status" value="1"/>
</dbReference>
<accession>A0ABQ5R203</accession>
<dbReference type="InterPro" id="IPR002397">
    <property type="entry name" value="Cyt_P450_B"/>
</dbReference>
<keyword evidence="2" id="KW-0408">Iron</keyword>
<evidence type="ECO:0000256" key="3">
    <source>
        <dbReference type="SAM" id="MobiDB-lite"/>
    </source>
</evidence>